<feature type="compositionally biased region" description="Basic and acidic residues" evidence="10">
    <location>
        <begin position="324"/>
        <end position="342"/>
    </location>
</feature>
<keyword evidence="14" id="KW-1185">Reference proteome</keyword>
<keyword evidence="4" id="KW-0540">Nuclease</keyword>
<keyword evidence="9" id="KW-0175">Coiled coil</keyword>
<dbReference type="GO" id="GO:0003964">
    <property type="term" value="F:RNA-directed DNA polymerase activity"/>
    <property type="evidence" value="ECO:0007669"/>
    <property type="project" value="UniProtKB-KW"/>
</dbReference>
<evidence type="ECO:0000256" key="3">
    <source>
        <dbReference type="ARBA" id="ARBA00022695"/>
    </source>
</evidence>
<dbReference type="VEuPathDB" id="FungiDB:AeMF1_015396"/>
<dbReference type="Proteomes" id="UP000481153">
    <property type="component" value="Unassembled WGS sequence"/>
</dbReference>
<evidence type="ECO:0000256" key="9">
    <source>
        <dbReference type="SAM" id="Coils"/>
    </source>
</evidence>
<evidence type="ECO:0000259" key="12">
    <source>
        <dbReference type="PROSITE" id="PS50878"/>
    </source>
</evidence>
<dbReference type="Pfam" id="PF00078">
    <property type="entry name" value="RVT_1"/>
    <property type="match status" value="1"/>
</dbReference>
<evidence type="ECO:0000256" key="2">
    <source>
        <dbReference type="ARBA" id="ARBA00022679"/>
    </source>
</evidence>
<evidence type="ECO:0000256" key="10">
    <source>
        <dbReference type="SAM" id="MobiDB-lite"/>
    </source>
</evidence>
<evidence type="ECO:0000256" key="6">
    <source>
        <dbReference type="ARBA" id="ARBA00022759"/>
    </source>
</evidence>
<feature type="region of interest" description="Disordered" evidence="10">
    <location>
        <begin position="324"/>
        <end position="353"/>
    </location>
</feature>
<sequence>MNSAMVSCLEQESARQAVMAAEINKSRREQEESRAILLQQQQQLQRQQEELKLPMAQQAKVTGDHQSLLQQASEAMRQQHSKVEEQDKKVRRDSERWGLFAAAANQRPPVQEAPTAIGRPQTLMGVQQVPLAPMYKGSTKRERREFMDEYLAYSRRVEALNRGVGGVLFLMPLAACIDQKIVPRVCEHDFGKPFEEITEDEWRDYFLSAREVQELDLEWVTKAMASLKINTRIRDAESRVGRLLADFYEKLEQLDVAHLPSQEPKQSVKILTAAIRPAALKATVERQLAREANKVYKSSVPAFGRWLTQLLDNFILFESQMATADKKPDEKPARRQYGEKFRHQQQPQQRKAERVFEVRQRRPQVVAQYPKCAPGEAQRLLEQRVKRPPVAANTPAATPSGKPEGKKNVVGATIDVSVSKLEVLKEPRTVPCTVNGLDALALLDSGADQSVVSPALIARLSDAGALLAPVCKLESTLELGGFMEDMKLLVDREVKLKLTFDTAEGRLVLTNLKCWVAAAPLHNGLGDVIVSRAVMARLGYSPRSLLETARHAQKVYDLGHLGGKDTCLMAAIKILEDKKKPPVAPEEVALNVDEELSCFPQVGVDWSVDDDQAAVRAKLKEKVGECRVAGCDDSYAVELGKLLVKYEDVFRLKLGRDPPVKVEPLRVTLKADAKPVRCKARRNSKEQREFMAKYVDELQAAGLCYRNPRSKWCSAPLIVKKPEANEFRMTVDVRPVNAQTERILWPMPMLEVILDHLCGAQVFFTLDFFKGYWQFALHPDSQEMFSFLTDIGVYTPTRVLMGGTDSVAYCQSSVQEMFADELYRCLQIWLDDLLGYSKTKEGLLAALERVLKICEFRGLKLNPKKCRFYQTEARWCGRIVSGDGVKHDPERIKVLQDLKVPVTGQDLQQFICAMNWMRMSIPRYNVVVKPLTDPMEKIYALAGGRTRQKVAKIRLSEVGWNASHVDCLTSCKKALGQAVTLAHPKSDKLVCVFADASDLHWGGVVTQIPPEQADRELDAQEHEPLMFLSGTFSGAAQRWAIVEKEAFSIVECLKRADYLLHKPGGFALFTDHANLKFIFNPTSVNAAIPKYTVAKLDRWALLLMGYDYTIYDIAGEANVWADLLSRWGRNSPTICPIVHVPLKISPLRNKEFVWPSMVEIVDAQLRAVGEDAVPEVELVESHVLVAGEQLPVLKTASDAVWIPLSEGELQMRLCVVPHFGMGGHRGVNATRQVLSDRFWWSHMGEDVAFLLAAVYTVQQRAVMCSVRLAWLHMPRSPMKSCIGISCTWKMATCS</sequence>
<evidence type="ECO:0000313" key="14">
    <source>
        <dbReference type="Proteomes" id="UP000481153"/>
    </source>
</evidence>
<feature type="domain" description="Reverse transcriptase" evidence="12">
    <location>
        <begin position="700"/>
        <end position="880"/>
    </location>
</feature>
<evidence type="ECO:0000256" key="7">
    <source>
        <dbReference type="ARBA" id="ARBA00022801"/>
    </source>
</evidence>
<evidence type="ECO:0000313" key="13">
    <source>
        <dbReference type="EMBL" id="KAF0724791.1"/>
    </source>
</evidence>
<keyword evidence="7" id="KW-0378">Hydrolase</keyword>
<keyword evidence="1" id="KW-0645">Protease</keyword>
<dbReference type="InterPro" id="IPR051320">
    <property type="entry name" value="Viral_Replic_Matur_Polypro"/>
</dbReference>
<gene>
    <name evidence="13" type="ORF">Ae201684_016608</name>
</gene>
<dbReference type="PANTHER" id="PTHR33064">
    <property type="entry name" value="POL PROTEIN"/>
    <property type="match status" value="1"/>
</dbReference>
<dbReference type="SUPFAM" id="SSF56672">
    <property type="entry name" value="DNA/RNA polymerases"/>
    <property type="match status" value="1"/>
</dbReference>
<dbReference type="InterPro" id="IPR043128">
    <property type="entry name" value="Rev_trsase/Diguanyl_cyclase"/>
</dbReference>
<name>A0A6G0WDP6_9STRA</name>
<organism evidence="13 14">
    <name type="scientific">Aphanomyces euteiches</name>
    <dbReference type="NCBI Taxonomy" id="100861"/>
    <lineage>
        <taxon>Eukaryota</taxon>
        <taxon>Sar</taxon>
        <taxon>Stramenopiles</taxon>
        <taxon>Oomycota</taxon>
        <taxon>Saprolegniomycetes</taxon>
        <taxon>Saprolegniales</taxon>
        <taxon>Verrucalvaceae</taxon>
        <taxon>Aphanomyces</taxon>
    </lineage>
</organism>
<keyword evidence="6" id="KW-0255">Endonuclease</keyword>
<evidence type="ECO:0000256" key="4">
    <source>
        <dbReference type="ARBA" id="ARBA00022722"/>
    </source>
</evidence>
<evidence type="ECO:0008006" key="15">
    <source>
        <dbReference type="Google" id="ProtNLM"/>
    </source>
</evidence>
<evidence type="ECO:0000259" key="11">
    <source>
        <dbReference type="PROSITE" id="PS50175"/>
    </source>
</evidence>
<dbReference type="CDD" id="cd01647">
    <property type="entry name" value="RT_LTR"/>
    <property type="match status" value="1"/>
</dbReference>
<keyword evidence="5" id="KW-0064">Aspartyl protease</keyword>
<feature type="coiled-coil region" evidence="9">
    <location>
        <begin position="27"/>
        <end position="89"/>
    </location>
</feature>
<dbReference type="PROSITE" id="PS50878">
    <property type="entry name" value="RT_POL"/>
    <property type="match status" value="1"/>
</dbReference>
<proteinExistence type="predicted"/>
<evidence type="ECO:0000256" key="5">
    <source>
        <dbReference type="ARBA" id="ARBA00022750"/>
    </source>
</evidence>
<dbReference type="PANTHER" id="PTHR33064:SF37">
    <property type="entry name" value="RIBONUCLEASE H"/>
    <property type="match status" value="1"/>
</dbReference>
<evidence type="ECO:0000256" key="8">
    <source>
        <dbReference type="ARBA" id="ARBA00022918"/>
    </source>
</evidence>
<reference evidence="13 14" key="1">
    <citation type="submission" date="2019-07" db="EMBL/GenBank/DDBJ databases">
        <title>Genomics analysis of Aphanomyces spp. identifies a new class of oomycete effector associated with host adaptation.</title>
        <authorList>
            <person name="Gaulin E."/>
        </authorList>
    </citation>
    <scope>NUCLEOTIDE SEQUENCE [LARGE SCALE GENOMIC DNA]</scope>
    <source>
        <strain evidence="13 14">ATCC 201684</strain>
    </source>
</reference>
<dbReference type="VEuPathDB" id="FungiDB:AeMF1_021820"/>
<evidence type="ECO:0000256" key="1">
    <source>
        <dbReference type="ARBA" id="ARBA00022670"/>
    </source>
</evidence>
<accession>A0A6G0WDP6</accession>
<dbReference type="CDD" id="cd09274">
    <property type="entry name" value="RNase_HI_RT_Ty3"/>
    <property type="match status" value="1"/>
</dbReference>
<feature type="compositionally biased region" description="Low complexity" evidence="10">
    <location>
        <begin position="388"/>
        <end position="399"/>
    </location>
</feature>
<keyword evidence="8" id="KW-0695">RNA-directed DNA polymerase</keyword>
<protein>
    <recommendedName>
        <fullName evidence="15">Reverse transcriptase</fullName>
    </recommendedName>
</protein>
<dbReference type="InterPro" id="IPR041373">
    <property type="entry name" value="RT_RNaseH"/>
</dbReference>
<keyword evidence="2" id="KW-0808">Transferase</keyword>
<comment type="caution">
    <text evidence="13">The sequence shown here is derived from an EMBL/GenBank/DDBJ whole genome shotgun (WGS) entry which is preliminary data.</text>
</comment>
<dbReference type="InterPro" id="IPR000477">
    <property type="entry name" value="RT_dom"/>
</dbReference>
<dbReference type="Gene3D" id="3.30.70.270">
    <property type="match status" value="2"/>
</dbReference>
<keyword evidence="3" id="KW-0548">Nucleotidyltransferase</keyword>
<dbReference type="PROSITE" id="PS50175">
    <property type="entry name" value="ASP_PROT_RETROV"/>
    <property type="match status" value="1"/>
</dbReference>
<dbReference type="Pfam" id="PF17917">
    <property type="entry name" value="RT_RNaseH"/>
    <property type="match status" value="1"/>
</dbReference>
<feature type="domain" description="Peptidase A2" evidence="11">
    <location>
        <begin position="439"/>
        <end position="453"/>
    </location>
</feature>
<dbReference type="InterPro" id="IPR001995">
    <property type="entry name" value="Peptidase_A2_cat"/>
</dbReference>
<dbReference type="GO" id="GO:0006508">
    <property type="term" value="P:proteolysis"/>
    <property type="evidence" value="ECO:0007669"/>
    <property type="project" value="UniProtKB-KW"/>
</dbReference>
<dbReference type="GO" id="GO:0004519">
    <property type="term" value="F:endonuclease activity"/>
    <property type="evidence" value="ECO:0007669"/>
    <property type="project" value="UniProtKB-KW"/>
</dbReference>
<dbReference type="EMBL" id="VJMJ01000262">
    <property type="protein sequence ID" value="KAF0724791.1"/>
    <property type="molecule type" value="Genomic_DNA"/>
</dbReference>
<feature type="region of interest" description="Disordered" evidence="10">
    <location>
        <begin position="387"/>
        <end position="407"/>
    </location>
</feature>
<dbReference type="Gene3D" id="3.10.10.10">
    <property type="entry name" value="HIV Type 1 Reverse Transcriptase, subunit A, domain 1"/>
    <property type="match status" value="1"/>
</dbReference>
<dbReference type="GO" id="GO:0004190">
    <property type="term" value="F:aspartic-type endopeptidase activity"/>
    <property type="evidence" value="ECO:0007669"/>
    <property type="project" value="UniProtKB-KW"/>
</dbReference>
<dbReference type="VEuPathDB" id="FungiDB:AeMF1_008443"/>
<dbReference type="InterPro" id="IPR043502">
    <property type="entry name" value="DNA/RNA_pol_sf"/>
</dbReference>